<reference evidence="2" key="1">
    <citation type="submission" date="2015-10" db="EMBL/GenBank/DDBJ databases">
        <authorList>
            <person name="Lehtovirta-Morley L.E."/>
            <person name="Vieille C."/>
        </authorList>
    </citation>
    <scope>NUCLEOTIDE SEQUENCE [LARGE SCALE GENOMIC DNA]</scope>
</reference>
<dbReference type="AlphaFoldDB" id="A0A128A230"/>
<dbReference type="Proteomes" id="UP000196239">
    <property type="component" value="Chromosome 1"/>
</dbReference>
<dbReference type="EMBL" id="LN890280">
    <property type="protein sequence ID" value="CUR51416.1"/>
    <property type="molecule type" value="Genomic_DNA"/>
</dbReference>
<sequence length="86" mass="10080">MVDDILVRKIKEKIDKNENKLQKQIDDIKRIWEDTGLDPKDSSYLVEKTMRFEMAHAAINGAFLLFNETITEYKKLCAELEKSEDS</sequence>
<organism evidence="1 2">
    <name type="scientific">Nitrosotalea devaniterrae</name>
    <dbReference type="NCBI Taxonomy" id="1078905"/>
    <lineage>
        <taxon>Archaea</taxon>
        <taxon>Nitrososphaerota</taxon>
        <taxon>Nitrososphaeria</taxon>
        <taxon>Nitrosotaleales</taxon>
        <taxon>Nitrosotaleaceae</taxon>
        <taxon>Nitrosotalea</taxon>
    </lineage>
</organism>
<gene>
    <name evidence="1" type="ORF">NDEV_0651</name>
</gene>
<name>A0A128A230_9ARCH</name>
<evidence type="ECO:0000313" key="1">
    <source>
        <dbReference type="EMBL" id="CUR51416.1"/>
    </source>
</evidence>
<keyword evidence="2" id="KW-1185">Reference proteome</keyword>
<proteinExistence type="predicted"/>
<protein>
    <submittedName>
        <fullName evidence="1">Coiled-coil motif protein</fullName>
    </submittedName>
</protein>
<evidence type="ECO:0000313" key="2">
    <source>
        <dbReference type="Proteomes" id="UP000196239"/>
    </source>
</evidence>
<accession>A0A128A230</accession>
<dbReference type="KEGG" id="ndv:NDEV_0651"/>